<evidence type="ECO:0000313" key="3">
    <source>
        <dbReference type="Proteomes" id="UP001445472"/>
    </source>
</evidence>
<comment type="caution">
    <text evidence="2">The sequence shown here is derived from an EMBL/GenBank/DDBJ whole genome shotgun (WGS) entry which is preliminary data.</text>
</comment>
<keyword evidence="1" id="KW-0472">Membrane</keyword>
<dbReference type="EMBL" id="JBEPBX010000018">
    <property type="protein sequence ID" value="MER6615713.1"/>
    <property type="molecule type" value="Genomic_DNA"/>
</dbReference>
<reference evidence="2 3" key="1">
    <citation type="submission" date="2024-06" db="EMBL/GenBank/DDBJ databases">
        <title>The Natural Products Discovery Center: Release of the First 8490 Sequenced Strains for Exploring Actinobacteria Biosynthetic Diversity.</title>
        <authorList>
            <person name="Kalkreuter E."/>
            <person name="Kautsar S.A."/>
            <person name="Yang D."/>
            <person name="Bader C.D."/>
            <person name="Teijaro C.N."/>
            <person name="Fluegel L."/>
            <person name="Davis C.M."/>
            <person name="Simpson J.R."/>
            <person name="Lauterbach L."/>
            <person name="Steele A.D."/>
            <person name="Gui C."/>
            <person name="Meng S."/>
            <person name="Li G."/>
            <person name="Viehrig K."/>
            <person name="Ye F."/>
            <person name="Su P."/>
            <person name="Kiefer A.F."/>
            <person name="Nichols A."/>
            <person name="Cepeda A.J."/>
            <person name="Yan W."/>
            <person name="Fan B."/>
            <person name="Jiang Y."/>
            <person name="Adhikari A."/>
            <person name="Zheng C.-J."/>
            <person name="Schuster L."/>
            <person name="Cowan T.M."/>
            <person name="Smanski M.J."/>
            <person name="Chevrette M.G."/>
            <person name="De Carvalho L.P.S."/>
            <person name="Shen B."/>
        </authorList>
    </citation>
    <scope>NUCLEOTIDE SEQUENCE [LARGE SCALE GENOMIC DNA]</scope>
    <source>
        <strain evidence="2 3">NPDC000837</strain>
    </source>
</reference>
<proteinExistence type="predicted"/>
<dbReference type="InterPro" id="IPR006311">
    <property type="entry name" value="TAT_signal"/>
</dbReference>
<name>A0ABV1UY37_9ACTN</name>
<evidence type="ECO:0000313" key="2">
    <source>
        <dbReference type="EMBL" id="MER6615713.1"/>
    </source>
</evidence>
<keyword evidence="3" id="KW-1185">Reference proteome</keyword>
<organism evidence="2 3">
    <name type="scientific">Streptomyces xantholiticus</name>
    <dbReference type="NCBI Taxonomy" id="68285"/>
    <lineage>
        <taxon>Bacteria</taxon>
        <taxon>Bacillati</taxon>
        <taxon>Actinomycetota</taxon>
        <taxon>Actinomycetes</taxon>
        <taxon>Kitasatosporales</taxon>
        <taxon>Streptomycetaceae</taxon>
        <taxon>Streptomyces</taxon>
    </lineage>
</organism>
<protein>
    <submittedName>
        <fullName evidence="2">Uncharacterized protein</fullName>
    </submittedName>
</protein>
<dbReference type="RefSeq" id="WP_351977227.1">
    <property type="nucleotide sequence ID" value="NZ_JBEPBX010000018.1"/>
</dbReference>
<keyword evidence="1" id="KW-1133">Transmembrane helix</keyword>
<dbReference type="PROSITE" id="PS51318">
    <property type="entry name" value="TAT"/>
    <property type="match status" value="1"/>
</dbReference>
<gene>
    <name evidence="2" type="ORF">ABT276_20580</name>
</gene>
<accession>A0ABV1UY37</accession>
<feature type="transmembrane region" description="Helical" evidence="1">
    <location>
        <begin position="24"/>
        <end position="44"/>
    </location>
</feature>
<keyword evidence="1" id="KW-0812">Transmembrane</keyword>
<sequence>MLHDHDTDGEHTSSRRAFIRTSSVGMTAALVATSAAGAALAAPVSPVQE</sequence>
<evidence type="ECO:0000256" key="1">
    <source>
        <dbReference type="SAM" id="Phobius"/>
    </source>
</evidence>
<dbReference type="Proteomes" id="UP001445472">
    <property type="component" value="Unassembled WGS sequence"/>
</dbReference>